<gene>
    <name evidence="2" type="ORF">M0L44_04650</name>
</gene>
<reference evidence="2 3" key="1">
    <citation type="submission" date="2022-06" db="EMBL/GenBank/DDBJ databases">
        <title>Ideonella sp. NS12-5 Genome sequencing and assembly.</title>
        <authorList>
            <person name="Jung Y."/>
        </authorList>
    </citation>
    <scope>NUCLEOTIDE SEQUENCE [LARGE SCALE GENOMIC DNA]</scope>
    <source>
        <strain evidence="2 3">NS12-5</strain>
    </source>
</reference>
<dbReference type="Pfam" id="PF20327">
    <property type="entry name" value="DUF6622"/>
    <property type="match status" value="1"/>
</dbReference>
<accession>A0ABT1BKT0</accession>
<feature type="transmembrane region" description="Helical" evidence="1">
    <location>
        <begin position="135"/>
        <end position="153"/>
    </location>
</feature>
<comment type="caution">
    <text evidence="2">The sequence shown here is derived from an EMBL/GenBank/DDBJ whole genome shotgun (WGS) entry which is preliminary data.</text>
</comment>
<dbReference type="EMBL" id="JAMXMC010000002">
    <property type="protein sequence ID" value="MCO5976017.1"/>
    <property type="molecule type" value="Genomic_DNA"/>
</dbReference>
<keyword evidence="1" id="KW-0472">Membrane</keyword>
<keyword evidence="3" id="KW-1185">Reference proteome</keyword>
<feature type="transmembrane region" description="Helical" evidence="1">
    <location>
        <begin position="40"/>
        <end position="61"/>
    </location>
</feature>
<evidence type="ECO:0008006" key="4">
    <source>
        <dbReference type="Google" id="ProtNLM"/>
    </source>
</evidence>
<keyword evidence="1" id="KW-1133">Transmembrane helix</keyword>
<feature type="transmembrane region" description="Helical" evidence="1">
    <location>
        <begin position="67"/>
        <end position="85"/>
    </location>
</feature>
<proteinExistence type="predicted"/>
<protein>
    <recommendedName>
        <fullName evidence="4">DUF1453 domain-containing protein</fullName>
    </recommendedName>
</protein>
<evidence type="ECO:0000256" key="1">
    <source>
        <dbReference type="SAM" id="Phobius"/>
    </source>
</evidence>
<evidence type="ECO:0000313" key="3">
    <source>
        <dbReference type="Proteomes" id="UP001204851"/>
    </source>
</evidence>
<evidence type="ECO:0000313" key="2">
    <source>
        <dbReference type="EMBL" id="MCO5976017.1"/>
    </source>
</evidence>
<sequence>MNALLPILQHTPVGVWALLALILALGLRQTRGLRQGRTRLLLPPALWLLAGAASMAHLAGWFSPGMLAWWAGLALSLALVLRRGGGRRARYDADQELYHVPGSWAPLGLMLGLFASKYLSAVMLALHPHWGSEAGFGIGLGAVLGILAGALLGRPIGILRCPSGPQPATLHP</sequence>
<feature type="transmembrane region" description="Helical" evidence="1">
    <location>
        <begin position="97"/>
        <end position="115"/>
    </location>
</feature>
<keyword evidence="1" id="KW-0812">Transmembrane</keyword>
<dbReference type="InterPro" id="IPR046730">
    <property type="entry name" value="DUF6622"/>
</dbReference>
<dbReference type="RefSeq" id="WP_252768491.1">
    <property type="nucleotide sequence ID" value="NZ_JAMXMC010000002.1"/>
</dbReference>
<dbReference type="Proteomes" id="UP001204851">
    <property type="component" value="Unassembled WGS sequence"/>
</dbReference>
<feature type="transmembrane region" description="Helical" evidence="1">
    <location>
        <begin position="6"/>
        <end position="28"/>
    </location>
</feature>
<name>A0ABT1BKT0_9BURK</name>
<organism evidence="2 3">
    <name type="scientific">Ideonella oryzae</name>
    <dbReference type="NCBI Taxonomy" id="2937441"/>
    <lineage>
        <taxon>Bacteria</taxon>
        <taxon>Pseudomonadati</taxon>
        <taxon>Pseudomonadota</taxon>
        <taxon>Betaproteobacteria</taxon>
        <taxon>Burkholderiales</taxon>
        <taxon>Sphaerotilaceae</taxon>
        <taxon>Ideonella</taxon>
    </lineage>
</organism>